<evidence type="ECO:0000256" key="5">
    <source>
        <dbReference type="ARBA" id="ARBA00022679"/>
    </source>
</evidence>
<gene>
    <name evidence="13" type="ORF">V2H45_16625</name>
</gene>
<dbReference type="InterPro" id="IPR015421">
    <property type="entry name" value="PyrdxlP-dep_Trfase_major"/>
</dbReference>
<dbReference type="GO" id="GO:0046872">
    <property type="term" value="F:metal ion binding"/>
    <property type="evidence" value="ECO:0007669"/>
    <property type="project" value="UniProtKB-KW"/>
</dbReference>
<evidence type="ECO:0000256" key="7">
    <source>
        <dbReference type="ARBA" id="ARBA00022898"/>
    </source>
</evidence>
<name>A0AAW9PZC9_9CYAN</name>
<dbReference type="InterPro" id="IPR020578">
    <property type="entry name" value="Aminotrans_V_PyrdxlP_BS"/>
</dbReference>
<sequence>MQIYLDHGATTPTRPEVIDFIGEVMRSQWGNPSSLHAWGERAAMTIERSRLQVASLIGAEPEGIIFTSGGTESDNLALFGVARNYCVPQHAIVSAVEHSAISEPAKFLEQMGWEITRLPVDRMGRVHPKDLSAALRPNTVLVSVIYAQNEVGTIQPIEKLGQICRNAGVLFHTDAVQAAGRLPIDLRSLPIDLLSISSHKLYGPQGVGALYVNATVKKLLPLLMGGGQEEGLRSGTQAVAAIAGFGLAADLAQQELVGEFERLMGLRDRLFHQLKDIPDLEPTGDYDFAEKGGGANRLPHHLSFCHPYLNGRRLVTALNLAGIAISSGSACSSGSLVPSSTLLAMGFNQAQALGSIRLTLGRDTTEADVDWTALVLRQVIERELMR</sequence>
<evidence type="ECO:0000313" key="14">
    <source>
        <dbReference type="Proteomes" id="UP001333818"/>
    </source>
</evidence>
<organism evidence="13 14">
    <name type="scientific">Tumidithrix elongata BACA0141</name>
    <dbReference type="NCBI Taxonomy" id="2716417"/>
    <lineage>
        <taxon>Bacteria</taxon>
        <taxon>Bacillati</taxon>
        <taxon>Cyanobacteriota</taxon>
        <taxon>Cyanophyceae</taxon>
        <taxon>Pseudanabaenales</taxon>
        <taxon>Pseudanabaenaceae</taxon>
        <taxon>Tumidithrix</taxon>
        <taxon>Tumidithrix elongata</taxon>
    </lineage>
</organism>
<proteinExistence type="inferred from homology"/>
<evidence type="ECO:0000256" key="1">
    <source>
        <dbReference type="ARBA" id="ARBA00001933"/>
    </source>
</evidence>
<dbReference type="GO" id="GO:0051536">
    <property type="term" value="F:iron-sulfur cluster binding"/>
    <property type="evidence" value="ECO:0007669"/>
    <property type="project" value="UniProtKB-KW"/>
</dbReference>
<dbReference type="PROSITE" id="PS00595">
    <property type="entry name" value="AA_TRANSFER_CLASS_5"/>
    <property type="match status" value="1"/>
</dbReference>
<evidence type="ECO:0000256" key="9">
    <source>
        <dbReference type="ARBA" id="ARBA00023014"/>
    </source>
</evidence>
<evidence type="ECO:0000313" key="13">
    <source>
        <dbReference type="EMBL" id="MEE3718367.1"/>
    </source>
</evidence>
<dbReference type="Gene3D" id="1.10.260.50">
    <property type="match status" value="1"/>
</dbReference>
<dbReference type="GO" id="GO:0031071">
    <property type="term" value="F:cysteine desulfurase activity"/>
    <property type="evidence" value="ECO:0007669"/>
    <property type="project" value="UniProtKB-EC"/>
</dbReference>
<dbReference type="InterPro" id="IPR015422">
    <property type="entry name" value="PyrdxlP-dep_Trfase_small"/>
</dbReference>
<dbReference type="EMBL" id="JAZBJZ010000074">
    <property type="protein sequence ID" value="MEE3718367.1"/>
    <property type="molecule type" value="Genomic_DNA"/>
</dbReference>
<evidence type="ECO:0000256" key="4">
    <source>
        <dbReference type="ARBA" id="ARBA00012239"/>
    </source>
</evidence>
<evidence type="ECO:0000259" key="12">
    <source>
        <dbReference type="Pfam" id="PF00266"/>
    </source>
</evidence>
<keyword evidence="14" id="KW-1185">Reference proteome</keyword>
<comment type="cofactor">
    <cofactor evidence="1 11">
        <name>pyridoxal 5'-phosphate</name>
        <dbReference type="ChEBI" id="CHEBI:597326"/>
    </cofactor>
</comment>
<dbReference type="Gene3D" id="3.90.1150.10">
    <property type="entry name" value="Aspartate Aminotransferase, domain 1"/>
    <property type="match status" value="1"/>
</dbReference>
<keyword evidence="6" id="KW-0479">Metal-binding</keyword>
<dbReference type="InterPro" id="IPR015424">
    <property type="entry name" value="PyrdxlP-dep_Trfase"/>
</dbReference>
<dbReference type="EC" id="2.8.1.7" evidence="4"/>
<keyword evidence="7" id="KW-0663">Pyridoxal phosphate</keyword>
<comment type="catalytic activity">
    <reaction evidence="10">
        <text>(sulfur carrier)-H + L-cysteine = (sulfur carrier)-SH + L-alanine</text>
        <dbReference type="Rhea" id="RHEA:43892"/>
        <dbReference type="Rhea" id="RHEA-COMP:14737"/>
        <dbReference type="Rhea" id="RHEA-COMP:14739"/>
        <dbReference type="ChEBI" id="CHEBI:29917"/>
        <dbReference type="ChEBI" id="CHEBI:35235"/>
        <dbReference type="ChEBI" id="CHEBI:57972"/>
        <dbReference type="ChEBI" id="CHEBI:64428"/>
        <dbReference type="EC" id="2.8.1.7"/>
    </reaction>
</comment>
<evidence type="ECO:0000256" key="6">
    <source>
        <dbReference type="ARBA" id="ARBA00022723"/>
    </source>
</evidence>
<dbReference type="PIRSF" id="PIRSF005572">
    <property type="entry name" value="NifS"/>
    <property type="match status" value="1"/>
</dbReference>
<evidence type="ECO:0000256" key="2">
    <source>
        <dbReference type="ARBA" id="ARBA00006490"/>
    </source>
</evidence>
<dbReference type="InterPro" id="IPR000192">
    <property type="entry name" value="Aminotrans_V_dom"/>
</dbReference>
<dbReference type="PANTHER" id="PTHR11601:SF34">
    <property type="entry name" value="CYSTEINE DESULFURASE"/>
    <property type="match status" value="1"/>
</dbReference>
<comment type="similarity">
    <text evidence="2">Belongs to the class-V pyridoxal-phosphate-dependent aminotransferase family. NifS/IscS subfamily.</text>
</comment>
<accession>A0AAW9PZC9</accession>
<dbReference type="FunFam" id="3.40.640.10:FF:000084">
    <property type="entry name" value="IscS-like cysteine desulfurase"/>
    <property type="match status" value="1"/>
</dbReference>
<keyword evidence="8" id="KW-0408">Iron</keyword>
<dbReference type="Pfam" id="PF00266">
    <property type="entry name" value="Aminotran_5"/>
    <property type="match status" value="1"/>
</dbReference>
<comment type="caution">
    <text evidence="13">The sequence shown here is derived from an EMBL/GenBank/DDBJ whole genome shotgun (WGS) entry which is preliminary data.</text>
</comment>
<evidence type="ECO:0000256" key="10">
    <source>
        <dbReference type="ARBA" id="ARBA00050776"/>
    </source>
</evidence>
<protein>
    <recommendedName>
        <fullName evidence="4">cysteine desulfurase</fullName>
        <ecNumber evidence="4">2.8.1.7</ecNumber>
    </recommendedName>
</protein>
<evidence type="ECO:0000256" key="3">
    <source>
        <dbReference type="ARBA" id="ARBA00011738"/>
    </source>
</evidence>
<dbReference type="InterPro" id="IPR016454">
    <property type="entry name" value="Cysteine_dSase"/>
</dbReference>
<dbReference type="PANTHER" id="PTHR11601">
    <property type="entry name" value="CYSTEINE DESULFURYLASE FAMILY MEMBER"/>
    <property type="match status" value="1"/>
</dbReference>
<keyword evidence="9" id="KW-0411">Iron-sulfur</keyword>
<dbReference type="RefSeq" id="WP_330484799.1">
    <property type="nucleotide sequence ID" value="NZ_JAZBJZ010000074.1"/>
</dbReference>
<dbReference type="SUPFAM" id="SSF53383">
    <property type="entry name" value="PLP-dependent transferases"/>
    <property type="match status" value="1"/>
</dbReference>
<dbReference type="Proteomes" id="UP001333818">
    <property type="component" value="Unassembled WGS sequence"/>
</dbReference>
<dbReference type="Gene3D" id="3.40.640.10">
    <property type="entry name" value="Type I PLP-dependent aspartate aminotransferase-like (Major domain)"/>
    <property type="match status" value="1"/>
</dbReference>
<comment type="subunit">
    <text evidence="3">Homodimer.</text>
</comment>
<keyword evidence="5" id="KW-0808">Transferase</keyword>
<evidence type="ECO:0000256" key="8">
    <source>
        <dbReference type="ARBA" id="ARBA00023004"/>
    </source>
</evidence>
<evidence type="ECO:0000256" key="11">
    <source>
        <dbReference type="RuleBase" id="RU004504"/>
    </source>
</evidence>
<feature type="domain" description="Aminotransferase class V" evidence="12">
    <location>
        <begin position="3"/>
        <end position="370"/>
    </location>
</feature>
<dbReference type="NCBIfam" id="NF002806">
    <property type="entry name" value="PRK02948.1"/>
    <property type="match status" value="1"/>
</dbReference>
<reference evidence="13" key="1">
    <citation type="submission" date="2024-01" db="EMBL/GenBank/DDBJ databases">
        <title>Bank of Algae and Cyanobacteria of the Azores (BACA) strain genomes.</title>
        <authorList>
            <person name="Luz R."/>
            <person name="Cordeiro R."/>
            <person name="Fonseca A."/>
            <person name="Goncalves V."/>
        </authorList>
    </citation>
    <scope>NUCLEOTIDE SEQUENCE</scope>
    <source>
        <strain evidence="13">BACA0141</strain>
    </source>
</reference>
<dbReference type="AlphaFoldDB" id="A0AAW9PZC9"/>